<feature type="compositionally biased region" description="Pro residues" evidence="1">
    <location>
        <begin position="50"/>
        <end position="60"/>
    </location>
</feature>
<evidence type="ECO:0000256" key="2">
    <source>
        <dbReference type="SAM" id="Phobius"/>
    </source>
</evidence>
<feature type="region of interest" description="Disordered" evidence="1">
    <location>
        <begin position="137"/>
        <end position="170"/>
    </location>
</feature>
<feature type="transmembrane region" description="Helical" evidence="2">
    <location>
        <begin position="252"/>
        <end position="276"/>
    </location>
</feature>
<keyword evidence="4" id="KW-1185">Reference proteome</keyword>
<proteinExistence type="predicted"/>
<sequence>MSARKAPQCRKCYQPMRGHKADFCSVSPSPGPKMKEEEDAASQSSALYLSPPPSPPPPSDSPSLGSSSSNGTARHRPVPLVSAHREYTPDIMSEASFIIPDTGYFHRRNPNFEHILGPQVMNAPLATGSLAPTEIIGSEGGRTVTPSVRSASPTASDWRQTSRSGRSDSGEIYRGLGGLFAVQATPLRGGHVDRMHGGAGNSGLHTAVMMRPGTFGGARAKAWAPTGPNMDAIAEFIDTARVEAMDSRVMHFIYELFAFAPLFMVCLTASVLGGYICKTYL</sequence>
<gene>
    <name evidence="3" type="ORF">GALMADRAFT_262448</name>
</gene>
<keyword evidence="2" id="KW-0812">Transmembrane</keyword>
<feature type="region of interest" description="Disordered" evidence="1">
    <location>
        <begin position="20"/>
        <end position="76"/>
    </location>
</feature>
<dbReference type="OrthoDB" id="3051520at2759"/>
<evidence type="ECO:0000313" key="3">
    <source>
        <dbReference type="EMBL" id="KDR84089.1"/>
    </source>
</evidence>
<evidence type="ECO:0000256" key="1">
    <source>
        <dbReference type="SAM" id="MobiDB-lite"/>
    </source>
</evidence>
<keyword evidence="2" id="KW-1133">Transmembrane helix</keyword>
<protein>
    <submittedName>
        <fullName evidence="3">Uncharacterized protein</fullName>
    </submittedName>
</protein>
<keyword evidence="2" id="KW-0472">Membrane</keyword>
<dbReference type="EMBL" id="KL142368">
    <property type="protein sequence ID" value="KDR84089.1"/>
    <property type="molecule type" value="Genomic_DNA"/>
</dbReference>
<organism evidence="3 4">
    <name type="scientific">Galerina marginata (strain CBS 339.88)</name>
    <dbReference type="NCBI Taxonomy" id="685588"/>
    <lineage>
        <taxon>Eukaryota</taxon>
        <taxon>Fungi</taxon>
        <taxon>Dikarya</taxon>
        <taxon>Basidiomycota</taxon>
        <taxon>Agaricomycotina</taxon>
        <taxon>Agaricomycetes</taxon>
        <taxon>Agaricomycetidae</taxon>
        <taxon>Agaricales</taxon>
        <taxon>Agaricineae</taxon>
        <taxon>Strophariaceae</taxon>
        <taxon>Galerina</taxon>
    </lineage>
</organism>
<accession>A0A067TVX7</accession>
<dbReference type="HOGENOM" id="CLU_990597_0_0_1"/>
<dbReference type="Proteomes" id="UP000027222">
    <property type="component" value="Unassembled WGS sequence"/>
</dbReference>
<reference evidence="4" key="1">
    <citation type="journal article" date="2014" name="Proc. Natl. Acad. Sci. U.S.A.">
        <title>Extensive sampling of basidiomycete genomes demonstrates inadequacy of the white-rot/brown-rot paradigm for wood decay fungi.</title>
        <authorList>
            <person name="Riley R."/>
            <person name="Salamov A.A."/>
            <person name="Brown D.W."/>
            <person name="Nagy L.G."/>
            <person name="Floudas D."/>
            <person name="Held B.W."/>
            <person name="Levasseur A."/>
            <person name="Lombard V."/>
            <person name="Morin E."/>
            <person name="Otillar R."/>
            <person name="Lindquist E.A."/>
            <person name="Sun H."/>
            <person name="LaButti K.M."/>
            <person name="Schmutz J."/>
            <person name="Jabbour D."/>
            <person name="Luo H."/>
            <person name="Baker S.E."/>
            <person name="Pisabarro A.G."/>
            <person name="Walton J.D."/>
            <person name="Blanchette R.A."/>
            <person name="Henrissat B."/>
            <person name="Martin F."/>
            <person name="Cullen D."/>
            <person name="Hibbett D.S."/>
            <person name="Grigoriev I.V."/>
        </authorList>
    </citation>
    <scope>NUCLEOTIDE SEQUENCE [LARGE SCALE GENOMIC DNA]</scope>
    <source>
        <strain evidence="4">CBS 339.88</strain>
    </source>
</reference>
<feature type="compositionally biased region" description="Polar residues" evidence="1">
    <location>
        <begin position="144"/>
        <end position="164"/>
    </location>
</feature>
<name>A0A067TVX7_GALM3</name>
<dbReference type="AlphaFoldDB" id="A0A067TVX7"/>
<evidence type="ECO:0000313" key="4">
    <source>
        <dbReference type="Proteomes" id="UP000027222"/>
    </source>
</evidence>